<organism evidence="1">
    <name type="scientific">Arundo donax</name>
    <name type="common">Giant reed</name>
    <name type="synonym">Donax arundinaceus</name>
    <dbReference type="NCBI Taxonomy" id="35708"/>
    <lineage>
        <taxon>Eukaryota</taxon>
        <taxon>Viridiplantae</taxon>
        <taxon>Streptophyta</taxon>
        <taxon>Embryophyta</taxon>
        <taxon>Tracheophyta</taxon>
        <taxon>Spermatophyta</taxon>
        <taxon>Magnoliopsida</taxon>
        <taxon>Liliopsida</taxon>
        <taxon>Poales</taxon>
        <taxon>Poaceae</taxon>
        <taxon>PACMAD clade</taxon>
        <taxon>Arundinoideae</taxon>
        <taxon>Arundineae</taxon>
        <taxon>Arundo</taxon>
    </lineage>
</organism>
<sequence length="27" mass="3138">MLNKLLRQCGKIFLLTNFSHNDFASII</sequence>
<proteinExistence type="predicted"/>
<reference evidence="1" key="1">
    <citation type="submission" date="2014-09" db="EMBL/GenBank/DDBJ databases">
        <authorList>
            <person name="Magalhaes I.L.F."/>
            <person name="Oliveira U."/>
            <person name="Santos F.R."/>
            <person name="Vidigal T.H.D.A."/>
            <person name="Brescovit A.D."/>
            <person name="Santos A.J."/>
        </authorList>
    </citation>
    <scope>NUCLEOTIDE SEQUENCE</scope>
    <source>
        <tissue evidence="1">Shoot tissue taken approximately 20 cm above the soil surface</tissue>
    </source>
</reference>
<name>A0A0A9HA83_ARUDO</name>
<evidence type="ECO:0000313" key="1">
    <source>
        <dbReference type="EMBL" id="JAE31766.1"/>
    </source>
</evidence>
<dbReference type="AlphaFoldDB" id="A0A0A9HA83"/>
<accession>A0A0A9HA83</accession>
<reference evidence="1" key="2">
    <citation type="journal article" date="2015" name="Data Brief">
        <title>Shoot transcriptome of the giant reed, Arundo donax.</title>
        <authorList>
            <person name="Barrero R.A."/>
            <person name="Guerrero F.D."/>
            <person name="Moolhuijzen P."/>
            <person name="Goolsby J.A."/>
            <person name="Tidwell J."/>
            <person name="Bellgard S.E."/>
            <person name="Bellgard M.I."/>
        </authorList>
    </citation>
    <scope>NUCLEOTIDE SEQUENCE</scope>
    <source>
        <tissue evidence="1">Shoot tissue taken approximately 20 cm above the soil surface</tissue>
    </source>
</reference>
<dbReference type="EMBL" id="GBRH01166130">
    <property type="protein sequence ID" value="JAE31766.1"/>
    <property type="molecule type" value="Transcribed_RNA"/>
</dbReference>
<protein>
    <submittedName>
        <fullName evidence="1">Uncharacterized protein</fullName>
    </submittedName>
</protein>